<evidence type="ECO:0008006" key="3">
    <source>
        <dbReference type="Google" id="ProtNLM"/>
    </source>
</evidence>
<organism evidence="1 2">
    <name type="scientific">Sphingobacterium wenxiniae</name>
    <dbReference type="NCBI Taxonomy" id="683125"/>
    <lineage>
        <taxon>Bacteria</taxon>
        <taxon>Pseudomonadati</taxon>
        <taxon>Bacteroidota</taxon>
        <taxon>Sphingobacteriia</taxon>
        <taxon>Sphingobacteriales</taxon>
        <taxon>Sphingobacteriaceae</taxon>
        <taxon>Sphingobacterium</taxon>
    </lineage>
</organism>
<dbReference type="STRING" id="683125.SAMN05660206_106144"/>
<sequence>MTKLSSKIKITPDTWAGIQMQLGDELLTHAILNKKMNKWHDRNDIIYHYTSLHSFISIIESQSLYCTNLNFLNDKKEYKFGIEQIKSVLEKFKQEGFSQNIVEKFEKHIDKIVNSERFVTCFSKSGDMLSQWRAYANQGKGISIGFDSSKLSRSLYQSVKATHVEYDEKYQLQVIEELIRVSIAFFEERKDLIEWEDYGYEWMITTAVIGFLGEIISSYKSASFKEEKEYRFEYSVPNNEFYGEEEPIHFRTSETAIIPFIILETEHKRYERTWIDKDYPKPQTVIDKLPIKEIIVGPSLDFELIKLGINQLLKKYNYEGVEIKCSNIPYRL</sequence>
<dbReference type="RefSeq" id="WP_093365639.1">
    <property type="nucleotide sequence ID" value="NZ_FOZZ01000006.1"/>
</dbReference>
<evidence type="ECO:0000313" key="1">
    <source>
        <dbReference type="EMBL" id="SFS88453.1"/>
    </source>
</evidence>
<dbReference type="AlphaFoldDB" id="A0A1I6TGY9"/>
<dbReference type="InterPro" id="IPR021352">
    <property type="entry name" value="DUF2971"/>
</dbReference>
<gene>
    <name evidence="1" type="ORF">SAMN05660206_106144</name>
</gene>
<evidence type="ECO:0000313" key="2">
    <source>
        <dbReference type="Proteomes" id="UP000198785"/>
    </source>
</evidence>
<keyword evidence="2" id="KW-1185">Reference proteome</keyword>
<accession>A0A1I6TGY9</accession>
<dbReference type="Proteomes" id="UP000198785">
    <property type="component" value="Unassembled WGS sequence"/>
</dbReference>
<protein>
    <recommendedName>
        <fullName evidence="3">DUF2971 domain-containing protein</fullName>
    </recommendedName>
</protein>
<dbReference type="OrthoDB" id="3034312at2"/>
<proteinExistence type="predicted"/>
<dbReference type="Pfam" id="PF11185">
    <property type="entry name" value="DUF2971"/>
    <property type="match status" value="1"/>
</dbReference>
<dbReference type="EMBL" id="FOZZ01000006">
    <property type="protein sequence ID" value="SFS88453.1"/>
    <property type="molecule type" value="Genomic_DNA"/>
</dbReference>
<name>A0A1I6TGY9_9SPHI</name>
<reference evidence="1 2" key="1">
    <citation type="submission" date="2016-10" db="EMBL/GenBank/DDBJ databases">
        <authorList>
            <person name="de Groot N.N."/>
        </authorList>
    </citation>
    <scope>NUCLEOTIDE SEQUENCE [LARGE SCALE GENOMIC DNA]</scope>
    <source>
        <strain evidence="1 2">DSM 22789</strain>
    </source>
</reference>